<accession>A0A7U2N0B7</accession>
<dbReference type="Gene3D" id="3.40.630.10">
    <property type="entry name" value="Zn peptidases"/>
    <property type="match status" value="1"/>
</dbReference>
<dbReference type="CDD" id="cd05672">
    <property type="entry name" value="M20_ACY1L2-like"/>
    <property type="match status" value="1"/>
</dbReference>
<dbReference type="Pfam" id="PF04116">
    <property type="entry name" value="FA_hydroxylase"/>
    <property type="match status" value="1"/>
</dbReference>
<dbReference type="Pfam" id="PF01546">
    <property type="entry name" value="Peptidase_M20"/>
    <property type="match status" value="1"/>
</dbReference>
<dbReference type="SUPFAM" id="SSF55031">
    <property type="entry name" value="Bacterial exopeptidase dimerisation domain"/>
    <property type="match status" value="1"/>
</dbReference>
<dbReference type="GO" id="GO:0005506">
    <property type="term" value="F:iron ion binding"/>
    <property type="evidence" value="ECO:0007669"/>
    <property type="project" value="InterPro"/>
</dbReference>
<dbReference type="GO" id="GO:0016491">
    <property type="term" value="F:oxidoreductase activity"/>
    <property type="evidence" value="ECO:0007669"/>
    <property type="project" value="InterPro"/>
</dbReference>
<dbReference type="PANTHER" id="PTHR30575:SF0">
    <property type="entry name" value="XAA-ARG DIPEPTIDASE"/>
    <property type="match status" value="1"/>
</dbReference>
<dbReference type="AlphaFoldDB" id="A0A7U2N0B7"/>
<evidence type="ECO:0000313" key="4">
    <source>
        <dbReference type="EMBL" id="QRD93183.1"/>
    </source>
</evidence>
<dbReference type="Gene3D" id="3.30.70.360">
    <property type="match status" value="1"/>
</dbReference>
<dbReference type="GO" id="GO:0016805">
    <property type="term" value="F:dipeptidase activity"/>
    <property type="evidence" value="ECO:0007669"/>
    <property type="project" value="TreeGrafter"/>
</dbReference>
<feature type="domain" description="Fatty acid hydroxylase" evidence="2">
    <location>
        <begin position="179"/>
        <end position="325"/>
    </location>
</feature>
<dbReference type="NCBIfam" id="TIGR01891">
    <property type="entry name" value="amidohydrolases"/>
    <property type="match status" value="1"/>
</dbReference>
<dbReference type="PANTHER" id="PTHR30575">
    <property type="entry name" value="PEPTIDASE M20"/>
    <property type="match status" value="1"/>
</dbReference>
<evidence type="ECO:0008006" key="6">
    <source>
        <dbReference type="Google" id="ProtNLM"/>
    </source>
</evidence>
<organism evidence="4 5">
    <name type="scientific">Aspergillus flavus (strain ATCC 200026 / FGSC A1120 / IAM 13836 / NRRL 3357 / JCM 12722 / SRRC 167)</name>
    <dbReference type="NCBI Taxonomy" id="332952"/>
    <lineage>
        <taxon>Eukaryota</taxon>
        <taxon>Fungi</taxon>
        <taxon>Dikarya</taxon>
        <taxon>Ascomycota</taxon>
        <taxon>Pezizomycotina</taxon>
        <taxon>Eurotiomycetes</taxon>
        <taxon>Eurotiomycetidae</taxon>
        <taxon>Eurotiales</taxon>
        <taxon>Aspergillaceae</taxon>
        <taxon>Aspergillus</taxon>
        <taxon>Aspergillus subgen. Circumdati</taxon>
    </lineage>
</organism>
<dbReference type="Proteomes" id="UP000596276">
    <property type="component" value="Chromosome 8"/>
</dbReference>
<name>A0A7U2N0B7_ASPFN</name>
<reference evidence="5" key="1">
    <citation type="journal article" date="2021" name="G3 (Bethesda)">
        <title>Chromosome assembled and annotated genome sequence of Aspergillus flavus NRRL 3357.</title>
        <authorList>
            <person name="Skerker J.M."/>
            <person name="Pianalto K.M."/>
            <person name="Mondo S.J."/>
            <person name="Yang K."/>
            <person name="Arkin A.P."/>
            <person name="Keller N.P."/>
            <person name="Grigoriev I.V."/>
            <person name="Louise Glass N.L."/>
        </authorList>
    </citation>
    <scope>NUCLEOTIDE SEQUENCE [LARGE SCALE GENOMIC DNA]</scope>
    <source>
        <strain evidence="5">ATCC 200026 / FGSC A1120 / IAM 13836 / NRRL 3357 / JCM 12722 / SRRC 167</strain>
    </source>
</reference>
<protein>
    <recommendedName>
        <fullName evidence="6">Fatty acid hydroxylase domain-containing protein</fullName>
    </recommendedName>
</protein>
<dbReference type="FunFam" id="3.30.70.360:FF:000004">
    <property type="entry name" value="Peptidase M20 domain-containing protein 2"/>
    <property type="match status" value="1"/>
</dbReference>
<dbReference type="InterPro" id="IPR006694">
    <property type="entry name" value="Fatty_acid_hydroxylase"/>
</dbReference>
<dbReference type="InterPro" id="IPR002933">
    <property type="entry name" value="Peptidase_M20"/>
</dbReference>
<sequence length="697" mass="77881">MATITRNPLDSMKSTWRSWDRTQWTAAHWLIETLNIHHIDLDKEVPIHQKTDKVPYAPELQFHRWVLIHASIPLIIHQLYINYIGQPSALLVFIFYSLSLELIAIHEVHVLRRVGHKIGFFDGDKHPRDGVPDVGVRKTVQTLLSVIFLRPMATVIISYRADEPPSSIRWFWLIFETGVYAVVLDFWYYLFHRSAHETEFLWQFHRRHHLTKHPNPLLTAYADLVQEFFDLVGTPLITYGTMKLMGFPMGFYEWWFCQQYIIFTEILGHSGLRMIATAVNPWTSFLRLFDMELLLEDHDLHHRKGWKSSYNYGKQTRVWDRLFNTCTTRIEGHRDNIDYINTAEIPRDLGFSVTKHAYGLATAFVAEYGSGGRVVAFNAEYDALPGIGHACGHNLIATSSIGAFLGVVAALKASTLPGRVRLIGTPAEEDGGGKIKLIEAGAYEDVDACLMVHPAAHKRFPDGVTEPASLANQLTRREHRGAAGAPWQGVNALDAVCLSYNGVSMLRQQIQPHERIHGVIVEGGTKPNVITASGTVDYFCRSTSLEEAEALKDRVIKCFDGAAIATGCLVEYETREAYADLRPNKSLCANYDSAMATLGFPVASSGATQPGSTDMGNVTYVCPGFHGGFAVPADPGAFNHTPSFTKAAGTSKAYELALNTAKGMAVVGWNVLSDDSLAESVRNDFEEDKKIRQASRR</sequence>
<dbReference type="InterPro" id="IPR017439">
    <property type="entry name" value="Amidohydrolase"/>
</dbReference>
<evidence type="ECO:0000313" key="5">
    <source>
        <dbReference type="Proteomes" id="UP000596276"/>
    </source>
</evidence>
<evidence type="ECO:0000259" key="2">
    <source>
        <dbReference type="Pfam" id="PF04116"/>
    </source>
</evidence>
<proteinExistence type="inferred from homology"/>
<dbReference type="InterPro" id="IPR036264">
    <property type="entry name" value="Bact_exopeptidase_dim_dom"/>
</dbReference>
<gene>
    <name evidence="4" type="ORF">F9C07_2287697</name>
</gene>
<dbReference type="Pfam" id="PF07687">
    <property type="entry name" value="M20_dimer"/>
    <property type="match status" value="1"/>
</dbReference>
<dbReference type="VEuPathDB" id="FungiDB:AFLA_013228"/>
<dbReference type="VEuPathDB" id="FungiDB:AFLA_010778"/>
<dbReference type="GO" id="GO:0008610">
    <property type="term" value="P:lipid biosynthetic process"/>
    <property type="evidence" value="ECO:0007669"/>
    <property type="project" value="InterPro"/>
</dbReference>
<comment type="similarity">
    <text evidence="1">Belongs to the peptidase M20A family.</text>
</comment>
<evidence type="ECO:0000256" key="1">
    <source>
        <dbReference type="ARBA" id="ARBA00006247"/>
    </source>
</evidence>
<dbReference type="InterPro" id="IPR011650">
    <property type="entry name" value="Peptidase_M20_dimer"/>
</dbReference>
<dbReference type="InterPro" id="IPR052030">
    <property type="entry name" value="Peptidase_M20/M20A_hydrolases"/>
</dbReference>
<dbReference type="SUPFAM" id="SSF53187">
    <property type="entry name" value="Zn-dependent exopeptidases"/>
    <property type="match status" value="1"/>
</dbReference>
<feature type="domain" description="Peptidase M20 dimerisation" evidence="3">
    <location>
        <begin position="479"/>
        <end position="560"/>
    </location>
</feature>
<dbReference type="VEuPathDB" id="FungiDB:F9C07_2287697"/>
<keyword evidence="5" id="KW-1185">Reference proteome</keyword>
<evidence type="ECO:0000259" key="3">
    <source>
        <dbReference type="Pfam" id="PF07687"/>
    </source>
</evidence>
<dbReference type="EMBL" id="CP044616">
    <property type="protein sequence ID" value="QRD93183.1"/>
    <property type="molecule type" value="Genomic_DNA"/>
</dbReference>